<dbReference type="AlphaFoldDB" id="A0A0F9GIE7"/>
<feature type="non-terminal residue" evidence="1">
    <location>
        <position position="1"/>
    </location>
</feature>
<evidence type="ECO:0000313" key="1">
    <source>
        <dbReference type="EMBL" id="KKL98573.1"/>
    </source>
</evidence>
<proteinExistence type="predicted"/>
<dbReference type="EMBL" id="LAZR01017883">
    <property type="protein sequence ID" value="KKL98573.1"/>
    <property type="molecule type" value="Genomic_DNA"/>
</dbReference>
<protein>
    <submittedName>
        <fullName evidence="1">Uncharacterized protein</fullName>
    </submittedName>
</protein>
<accession>A0A0F9GIE7</accession>
<name>A0A0F9GIE7_9ZZZZ</name>
<sequence length="42" mass="5345">LGKYKYHLYIYKLFNRKQPQEMRQILSKLWNIKNLDLKDEFK</sequence>
<comment type="caution">
    <text evidence="1">The sequence shown here is derived from an EMBL/GenBank/DDBJ whole genome shotgun (WGS) entry which is preliminary data.</text>
</comment>
<organism evidence="1">
    <name type="scientific">marine sediment metagenome</name>
    <dbReference type="NCBI Taxonomy" id="412755"/>
    <lineage>
        <taxon>unclassified sequences</taxon>
        <taxon>metagenomes</taxon>
        <taxon>ecological metagenomes</taxon>
    </lineage>
</organism>
<reference evidence="1" key="1">
    <citation type="journal article" date="2015" name="Nature">
        <title>Complex archaea that bridge the gap between prokaryotes and eukaryotes.</title>
        <authorList>
            <person name="Spang A."/>
            <person name="Saw J.H."/>
            <person name="Jorgensen S.L."/>
            <person name="Zaremba-Niedzwiedzka K."/>
            <person name="Martijn J."/>
            <person name="Lind A.E."/>
            <person name="van Eijk R."/>
            <person name="Schleper C."/>
            <person name="Guy L."/>
            <person name="Ettema T.J."/>
        </authorList>
    </citation>
    <scope>NUCLEOTIDE SEQUENCE</scope>
</reference>
<gene>
    <name evidence="1" type="ORF">LCGC14_1823090</name>
</gene>